<feature type="transmembrane region" description="Helical" evidence="6">
    <location>
        <begin position="31"/>
        <end position="50"/>
    </location>
</feature>
<evidence type="ECO:0000256" key="5">
    <source>
        <dbReference type="ARBA" id="ARBA00023251"/>
    </source>
</evidence>
<organism evidence="8 9">
    <name type="scientific">Kineosporia corallincola</name>
    <dbReference type="NCBI Taxonomy" id="2835133"/>
    <lineage>
        <taxon>Bacteria</taxon>
        <taxon>Bacillati</taxon>
        <taxon>Actinomycetota</taxon>
        <taxon>Actinomycetes</taxon>
        <taxon>Kineosporiales</taxon>
        <taxon>Kineosporiaceae</taxon>
        <taxon>Kineosporia</taxon>
    </lineage>
</organism>
<dbReference type="EMBL" id="JAHBAY010000005">
    <property type="protein sequence ID" value="MBT0770044.1"/>
    <property type="molecule type" value="Genomic_DNA"/>
</dbReference>
<keyword evidence="4 6" id="KW-0472">Membrane</keyword>
<dbReference type="InterPro" id="IPR051784">
    <property type="entry name" value="Nod_factor_ABC_transporter"/>
</dbReference>
<evidence type="ECO:0000259" key="7">
    <source>
        <dbReference type="Pfam" id="PF12698"/>
    </source>
</evidence>
<keyword evidence="3 6" id="KW-1133">Transmembrane helix</keyword>
<dbReference type="InterPro" id="IPR000412">
    <property type="entry name" value="ABC_2_transport"/>
</dbReference>
<gene>
    <name evidence="8" type="ORF">KIH74_13985</name>
</gene>
<reference evidence="8 9" key="1">
    <citation type="submission" date="2021-05" db="EMBL/GenBank/DDBJ databases">
        <title>Kineosporia and Streptomyces sp. nov. two new marine actinobacteria isolated from Coral.</title>
        <authorList>
            <person name="Buangrab K."/>
            <person name="Sutthacheep M."/>
            <person name="Yeemin T."/>
            <person name="Harunari E."/>
            <person name="Igarashi Y."/>
            <person name="Kanchanasin P."/>
            <person name="Tanasupawat S."/>
            <person name="Phongsopitanun W."/>
        </authorList>
    </citation>
    <scope>NUCLEOTIDE SEQUENCE [LARGE SCALE GENOMIC DNA]</scope>
    <source>
        <strain evidence="8 9">J2-2</strain>
    </source>
</reference>
<evidence type="ECO:0000313" key="8">
    <source>
        <dbReference type="EMBL" id="MBT0770044.1"/>
    </source>
</evidence>
<protein>
    <submittedName>
        <fullName evidence="8">ABC transporter permease</fullName>
    </submittedName>
</protein>
<accession>A0ABS5TG29</accession>
<evidence type="ECO:0000256" key="3">
    <source>
        <dbReference type="ARBA" id="ARBA00022989"/>
    </source>
</evidence>
<evidence type="ECO:0000256" key="1">
    <source>
        <dbReference type="ARBA" id="ARBA00004141"/>
    </source>
</evidence>
<evidence type="ECO:0000256" key="4">
    <source>
        <dbReference type="ARBA" id="ARBA00023136"/>
    </source>
</evidence>
<evidence type="ECO:0000256" key="6">
    <source>
        <dbReference type="SAM" id="Phobius"/>
    </source>
</evidence>
<feature type="transmembrane region" description="Helical" evidence="6">
    <location>
        <begin position="229"/>
        <end position="248"/>
    </location>
</feature>
<dbReference type="PANTHER" id="PTHR43229">
    <property type="entry name" value="NODULATION PROTEIN J"/>
    <property type="match status" value="1"/>
</dbReference>
<dbReference type="InterPro" id="IPR013525">
    <property type="entry name" value="ABC2_TM"/>
</dbReference>
<dbReference type="PANTHER" id="PTHR43229:SF6">
    <property type="entry name" value="ABC-TYPE MULTIDRUG TRANSPORT SYSTEM, PERMEASE COMPONENT"/>
    <property type="match status" value="1"/>
</dbReference>
<evidence type="ECO:0000313" key="9">
    <source>
        <dbReference type="Proteomes" id="UP001197247"/>
    </source>
</evidence>
<dbReference type="Proteomes" id="UP001197247">
    <property type="component" value="Unassembled WGS sequence"/>
</dbReference>
<keyword evidence="9" id="KW-1185">Reference proteome</keyword>
<feature type="transmembrane region" description="Helical" evidence="6">
    <location>
        <begin position="62"/>
        <end position="82"/>
    </location>
</feature>
<name>A0ABS5TG29_9ACTN</name>
<keyword evidence="2 6" id="KW-0812">Transmembrane</keyword>
<evidence type="ECO:0000256" key="2">
    <source>
        <dbReference type="ARBA" id="ARBA00022692"/>
    </source>
</evidence>
<feature type="transmembrane region" description="Helical" evidence="6">
    <location>
        <begin position="138"/>
        <end position="162"/>
    </location>
</feature>
<dbReference type="PRINTS" id="PR00164">
    <property type="entry name" value="ABC2TRNSPORT"/>
</dbReference>
<feature type="transmembrane region" description="Helical" evidence="6">
    <location>
        <begin position="103"/>
        <end position="126"/>
    </location>
</feature>
<comment type="caution">
    <text evidence="8">The sequence shown here is derived from an EMBL/GenBank/DDBJ whole genome shotgun (WGS) entry which is preliminary data.</text>
</comment>
<comment type="subcellular location">
    <subcellularLocation>
        <location evidence="1">Membrane</location>
        <topology evidence="1">Multi-pass membrane protein</topology>
    </subcellularLocation>
</comment>
<feature type="domain" description="ABC-2 type transporter transmembrane" evidence="7">
    <location>
        <begin position="65"/>
        <end position="244"/>
    </location>
</feature>
<proteinExistence type="predicted"/>
<dbReference type="Pfam" id="PF12698">
    <property type="entry name" value="ABC2_membrane_3"/>
    <property type="match status" value="1"/>
</dbReference>
<keyword evidence="5" id="KW-0046">Antibiotic resistance</keyword>
<feature type="transmembrane region" description="Helical" evidence="6">
    <location>
        <begin position="169"/>
        <end position="188"/>
    </location>
</feature>
<sequence>MTSENHPPFWAVARAFAVTDSLIMWRMRTPLAFMFVVPAVLSVTLGPAVAGSGPQAVPGRSMVGVAVMFSFMTVNYAGLAFFREYTSHTWARQAVSRPSRAAFLVGKLLPVAGAGALQLTVFWAVAFGAYGLPLHGSVAQLVVVGAALVLAGCALGVVLYAVTRTSPDFQSVAYVLLLTSGSVGGTIVPDENLPALSHALGLITPQHWAMRALDEATTGGGSWGPTLEALLLIGLLTVVLGAVGLGSLDYRREKSALT</sequence>
<dbReference type="RefSeq" id="WP_214156337.1">
    <property type="nucleotide sequence ID" value="NZ_JAHBAY010000005.1"/>
</dbReference>